<evidence type="ECO:0000256" key="4">
    <source>
        <dbReference type="PROSITE-ProRule" id="PRU00409"/>
    </source>
</evidence>
<dbReference type="PANTHER" id="PTHR43585">
    <property type="entry name" value="FUMIPYRROLE BIOSYNTHESIS PROTEIN C"/>
    <property type="match status" value="1"/>
</dbReference>
<dbReference type="PROSITE" id="PS50975">
    <property type="entry name" value="ATP_GRASP"/>
    <property type="match status" value="1"/>
</dbReference>
<evidence type="ECO:0000259" key="5">
    <source>
        <dbReference type="PROSITE" id="PS50975"/>
    </source>
</evidence>
<sequence>MEKIKIAIIGSGRMAWIMSRNAHEMGLVTYCFSNVEPDFIHDEVDVFHNISIFEKDKIVEICKSEAIAGVIATTELTVAVAAYVAEKIGTPGITYQNALFITDKFRNRMVCRDIYELNQPAFYRIYSESNLNVVCCDYPVIVKPTGKGGKKGITVVNNPQDLNSAYQYAKDNSGEAPVIIEQFIEGGKEYSVETLSYKGKHYVIQITEKITSGPPHCVELGHHQPANLSEKMKEKVKTAISKGLTAIGVDNSTCHTEIKIVDDKIYLIEFNARPGGDHIAWPLTELSTGYNIIKGAISIALGKFKGIDFSSFNKNYAGVYFVTKQSSYLKPIFDECEKYDWLYHKNYVSEELQELEHNDCYGTNSIIYFSKSHRINL</sequence>
<dbReference type="PANTHER" id="PTHR43585:SF2">
    <property type="entry name" value="ATP-GRASP ENZYME FSQD"/>
    <property type="match status" value="1"/>
</dbReference>
<evidence type="ECO:0000256" key="1">
    <source>
        <dbReference type="ARBA" id="ARBA00022598"/>
    </source>
</evidence>
<keyword evidence="3 4" id="KW-0067">ATP-binding</keyword>
<feature type="domain" description="ATP-grasp" evidence="5">
    <location>
        <begin position="109"/>
        <end position="301"/>
    </location>
</feature>
<evidence type="ECO:0000313" key="7">
    <source>
        <dbReference type="Proteomes" id="UP000450161"/>
    </source>
</evidence>
<dbReference type="Gene3D" id="3.30.1490.20">
    <property type="entry name" value="ATP-grasp fold, A domain"/>
    <property type="match status" value="1"/>
</dbReference>
<name>A0A6I2U0C2_9BACT</name>
<dbReference type="GO" id="GO:0046872">
    <property type="term" value="F:metal ion binding"/>
    <property type="evidence" value="ECO:0007669"/>
    <property type="project" value="InterPro"/>
</dbReference>
<protein>
    <submittedName>
        <fullName evidence="6">ATP-grasp domain-containing protein</fullName>
    </submittedName>
</protein>
<dbReference type="Pfam" id="PF13535">
    <property type="entry name" value="ATP-grasp_4"/>
    <property type="match status" value="1"/>
</dbReference>
<dbReference type="GO" id="GO:0005524">
    <property type="term" value="F:ATP binding"/>
    <property type="evidence" value="ECO:0007669"/>
    <property type="project" value="UniProtKB-UniRule"/>
</dbReference>
<dbReference type="Proteomes" id="UP000450161">
    <property type="component" value="Unassembled WGS sequence"/>
</dbReference>
<comment type="caution">
    <text evidence="6">The sequence shown here is derived from an EMBL/GenBank/DDBJ whole genome shotgun (WGS) entry which is preliminary data.</text>
</comment>
<dbReference type="RefSeq" id="WP_154480919.1">
    <property type="nucleotide sequence ID" value="NZ_VUNF01000011.1"/>
</dbReference>
<dbReference type="Gene3D" id="3.40.50.20">
    <property type="match status" value="1"/>
</dbReference>
<dbReference type="AlphaFoldDB" id="A0A6I2U0C2"/>
<dbReference type="EMBL" id="VUNF01000011">
    <property type="protein sequence ID" value="MST77470.1"/>
    <property type="molecule type" value="Genomic_DNA"/>
</dbReference>
<proteinExistence type="predicted"/>
<dbReference type="SUPFAM" id="SSF56059">
    <property type="entry name" value="Glutathione synthetase ATP-binding domain-like"/>
    <property type="match status" value="1"/>
</dbReference>
<evidence type="ECO:0000313" key="6">
    <source>
        <dbReference type="EMBL" id="MST77470.1"/>
    </source>
</evidence>
<dbReference type="GO" id="GO:0016874">
    <property type="term" value="F:ligase activity"/>
    <property type="evidence" value="ECO:0007669"/>
    <property type="project" value="UniProtKB-KW"/>
</dbReference>
<dbReference type="InterPro" id="IPR052032">
    <property type="entry name" value="ATP-dep_AA_Ligase"/>
</dbReference>
<keyword evidence="1" id="KW-0436">Ligase</keyword>
<dbReference type="InterPro" id="IPR011761">
    <property type="entry name" value="ATP-grasp"/>
</dbReference>
<evidence type="ECO:0000256" key="2">
    <source>
        <dbReference type="ARBA" id="ARBA00022741"/>
    </source>
</evidence>
<gene>
    <name evidence="6" type="ORF">FYJ72_07225</name>
</gene>
<reference evidence="6 7" key="1">
    <citation type="submission" date="2019-08" db="EMBL/GenBank/DDBJ databases">
        <title>In-depth cultivation of the pig gut microbiome towards novel bacterial diversity and tailored functional studies.</title>
        <authorList>
            <person name="Wylensek D."/>
            <person name="Hitch T.C.A."/>
            <person name="Clavel T."/>
        </authorList>
    </citation>
    <scope>NUCLEOTIDE SEQUENCE [LARGE SCALE GENOMIC DNA]</scope>
    <source>
        <strain evidence="6 7">LKV-178-WT-2C</strain>
    </source>
</reference>
<dbReference type="InterPro" id="IPR013815">
    <property type="entry name" value="ATP_grasp_subdomain_1"/>
</dbReference>
<keyword evidence="2 4" id="KW-0547">Nucleotide-binding</keyword>
<accession>A0A6I2U0C2</accession>
<dbReference type="Gene3D" id="3.30.470.20">
    <property type="entry name" value="ATP-grasp fold, B domain"/>
    <property type="match status" value="1"/>
</dbReference>
<evidence type="ECO:0000256" key="3">
    <source>
        <dbReference type="ARBA" id="ARBA00022840"/>
    </source>
</evidence>
<organism evidence="6 7">
    <name type="scientific">Segatella copri</name>
    <dbReference type="NCBI Taxonomy" id="165179"/>
    <lineage>
        <taxon>Bacteria</taxon>
        <taxon>Pseudomonadati</taxon>
        <taxon>Bacteroidota</taxon>
        <taxon>Bacteroidia</taxon>
        <taxon>Bacteroidales</taxon>
        <taxon>Prevotellaceae</taxon>
        <taxon>Segatella</taxon>
    </lineage>
</organism>